<feature type="domain" description="Periplasmic binding protein" evidence="5">
    <location>
        <begin position="22"/>
        <end position="295"/>
    </location>
</feature>
<name>A0A840L2V1_9BURK</name>
<dbReference type="InterPro" id="IPR025997">
    <property type="entry name" value="SBP_2_dom"/>
</dbReference>
<dbReference type="GO" id="GO:0030313">
    <property type="term" value="C:cell envelope"/>
    <property type="evidence" value="ECO:0007669"/>
    <property type="project" value="UniProtKB-SubCell"/>
</dbReference>
<dbReference type="Gene3D" id="3.40.50.2300">
    <property type="match status" value="2"/>
</dbReference>
<evidence type="ECO:0000256" key="4">
    <source>
        <dbReference type="SAM" id="SignalP"/>
    </source>
</evidence>
<reference evidence="6 7" key="1">
    <citation type="submission" date="2020-08" db="EMBL/GenBank/DDBJ databases">
        <title>Functional genomics of gut bacteria from endangered species of beetles.</title>
        <authorList>
            <person name="Carlos-Shanley C."/>
        </authorList>
    </citation>
    <scope>NUCLEOTIDE SEQUENCE [LARGE SCALE GENOMIC DNA]</scope>
    <source>
        <strain evidence="6 7">S00239</strain>
    </source>
</reference>
<dbReference type="PANTHER" id="PTHR46847">
    <property type="entry name" value="D-ALLOSE-BINDING PERIPLASMIC PROTEIN-RELATED"/>
    <property type="match status" value="1"/>
</dbReference>
<comment type="subcellular location">
    <subcellularLocation>
        <location evidence="1">Cell envelope</location>
    </subcellularLocation>
</comment>
<feature type="signal peptide" evidence="4">
    <location>
        <begin position="1"/>
        <end position="18"/>
    </location>
</feature>
<keyword evidence="3 4" id="KW-0732">Signal</keyword>
<dbReference type="Proteomes" id="UP000562027">
    <property type="component" value="Unassembled WGS sequence"/>
</dbReference>
<dbReference type="SUPFAM" id="SSF53822">
    <property type="entry name" value="Periplasmic binding protein-like I"/>
    <property type="match status" value="1"/>
</dbReference>
<protein>
    <submittedName>
        <fullName evidence="6">ABC-type sugar transport system substrate-binding protein</fullName>
    </submittedName>
</protein>
<dbReference type="EMBL" id="JACHLP010000001">
    <property type="protein sequence ID" value="MBB4842266.1"/>
    <property type="molecule type" value="Genomic_DNA"/>
</dbReference>
<dbReference type="RefSeq" id="WP_184296319.1">
    <property type="nucleotide sequence ID" value="NZ_JACHLP010000001.1"/>
</dbReference>
<dbReference type="PANTHER" id="PTHR46847:SF2">
    <property type="entry name" value="ABC TRANSPORTER SUGAR-BINDING PROTEIN"/>
    <property type="match status" value="1"/>
</dbReference>
<feature type="chain" id="PRO_5032672863" evidence="4">
    <location>
        <begin position="19"/>
        <end position="361"/>
    </location>
</feature>
<keyword evidence="6" id="KW-0813">Transport</keyword>
<evidence type="ECO:0000256" key="2">
    <source>
        <dbReference type="ARBA" id="ARBA00007639"/>
    </source>
</evidence>
<gene>
    <name evidence="6" type="ORF">HNP55_000761</name>
</gene>
<sequence>MRFLIALLCGMFCQQVVALSVTFINPGRSDEAYWVTAGKAAQAAANSLGMKFEQIYAERDPLRVLEIARGLAARPKESRPDYALLTNDKQTLLSTVRILERAGIKSFAAFSGLTDEERAQFGEPRSGVSGLIGSLEPQGRDAGYLTAQALIKQGRRLRLQAPDGKLHLLALAGDRSTPASLQRNLGLQQALAEQPDVVLDQQVYADWRRDKAGEQMSWLLRRHPQARLLWAASDQMAFGALEVLELARLTPGRDALVSAINTSPEAMQALLGGRLSALAGGHFMCGAWGLVMLYDYHHGRDFADQGLELSKPMFILFDKNLAERYLARFGNEGRAIDFRSYSRVLNPARRHYEFDFEALLK</sequence>
<organism evidence="6 7">
    <name type="scientific">Roseateles oligotrophus</name>
    <dbReference type="NCBI Taxonomy" id="1769250"/>
    <lineage>
        <taxon>Bacteria</taxon>
        <taxon>Pseudomonadati</taxon>
        <taxon>Pseudomonadota</taxon>
        <taxon>Betaproteobacteria</taxon>
        <taxon>Burkholderiales</taxon>
        <taxon>Sphaerotilaceae</taxon>
        <taxon>Roseateles</taxon>
    </lineage>
</organism>
<evidence type="ECO:0000313" key="6">
    <source>
        <dbReference type="EMBL" id="MBB4842266.1"/>
    </source>
</evidence>
<keyword evidence="7" id="KW-1185">Reference proteome</keyword>
<evidence type="ECO:0000256" key="1">
    <source>
        <dbReference type="ARBA" id="ARBA00004196"/>
    </source>
</evidence>
<keyword evidence="6" id="KW-0762">Sugar transport</keyword>
<evidence type="ECO:0000259" key="5">
    <source>
        <dbReference type="Pfam" id="PF13407"/>
    </source>
</evidence>
<evidence type="ECO:0000256" key="3">
    <source>
        <dbReference type="ARBA" id="ARBA00022729"/>
    </source>
</evidence>
<comment type="caution">
    <text evidence="6">The sequence shown here is derived from an EMBL/GenBank/DDBJ whole genome shotgun (WGS) entry which is preliminary data.</text>
</comment>
<dbReference type="AlphaFoldDB" id="A0A840L2V1"/>
<comment type="similarity">
    <text evidence="2">Belongs to the bacterial solute-binding protein 2 family.</text>
</comment>
<dbReference type="Pfam" id="PF13407">
    <property type="entry name" value="Peripla_BP_4"/>
    <property type="match status" value="1"/>
</dbReference>
<dbReference type="GO" id="GO:0030246">
    <property type="term" value="F:carbohydrate binding"/>
    <property type="evidence" value="ECO:0007669"/>
    <property type="project" value="UniProtKB-ARBA"/>
</dbReference>
<dbReference type="InterPro" id="IPR028082">
    <property type="entry name" value="Peripla_BP_I"/>
</dbReference>
<dbReference type="CDD" id="cd06324">
    <property type="entry name" value="PBP1_ABC_sugar_binding-like"/>
    <property type="match status" value="1"/>
</dbReference>
<evidence type="ECO:0000313" key="7">
    <source>
        <dbReference type="Proteomes" id="UP000562027"/>
    </source>
</evidence>
<accession>A0A840L2V1</accession>
<proteinExistence type="inferred from homology"/>